<dbReference type="Proteomes" id="UP000325313">
    <property type="component" value="Unassembled WGS sequence"/>
</dbReference>
<evidence type="ECO:0000256" key="1">
    <source>
        <dbReference type="SAM" id="MobiDB-lite"/>
    </source>
</evidence>
<proteinExistence type="predicted"/>
<dbReference type="PANTHER" id="PTHR33324:SF2">
    <property type="entry name" value="MYB_SANT-LIKE DNA-BINDING DOMAIN-CONTAINING PROTEIN"/>
    <property type="match status" value="1"/>
</dbReference>
<dbReference type="EMBL" id="VSWC01000170">
    <property type="protein sequence ID" value="KAA1072422.1"/>
    <property type="molecule type" value="Genomic_DNA"/>
</dbReference>
<evidence type="ECO:0000313" key="4">
    <source>
        <dbReference type="Proteomes" id="UP000324748"/>
    </source>
</evidence>
<reference evidence="4 5" key="1">
    <citation type="submission" date="2019-05" db="EMBL/GenBank/DDBJ databases">
        <title>Emergence of the Ug99 lineage of the wheat stem rust pathogen through somatic hybridization.</title>
        <authorList>
            <person name="Li F."/>
            <person name="Upadhyaya N.M."/>
            <person name="Sperschneider J."/>
            <person name="Matny O."/>
            <person name="Nguyen-Phuc H."/>
            <person name="Mago R."/>
            <person name="Raley C."/>
            <person name="Miller M.E."/>
            <person name="Silverstein K.A.T."/>
            <person name="Henningsen E."/>
            <person name="Hirsch C.D."/>
            <person name="Visser B."/>
            <person name="Pretorius Z.A."/>
            <person name="Steffenson B.J."/>
            <person name="Schwessinger B."/>
            <person name="Dodds P.N."/>
            <person name="Figueroa M."/>
        </authorList>
    </citation>
    <scope>NUCLEOTIDE SEQUENCE [LARGE SCALE GENOMIC DNA]</scope>
    <source>
        <strain evidence="2">21-0</strain>
        <strain evidence="3 5">Ug99</strain>
    </source>
</reference>
<dbReference type="AlphaFoldDB" id="A0A5B0M6M9"/>
<protein>
    <submittedName>
        <fullName evidence="2">Uncharacterized protein</fullName>
    </submittedName>
</protein>
<evidence type="ECO:0000313" key="5">
    <source>
        <dbReference type="Proteomes" id="UP000325313"/>
    </source>
</evidence>
<dbReference type="OrthoDB" id="2499804at2759"/>
<evidence type="ECO:0000313" key="2">
    <source>
        <dbReference type="EMBL" id="KAA1072422.1"/>
    </source>
</evidence>
<comment type="caution">
    <text evidence="2">The sequence shown here is derived from an EMBL/GenBank/DDBJ whole genome shotgun (WGS) entry which is preliminary data.</text>
</comment>
<name>A0A5B0M6M9_PUCGR</name>
<accession>A0A5B0M6M9</accession>
<dbReference type="PANTHER" id="PTHR33324">
    <property type="entry name" value="EXPRESSED PROTEIN"/>
    <property type="match status" value="1"/>
</dbReference>
<keyword evidence="4" id="KW-1185">Reference proteome</keyword>
<gene>
    <name evidence="2" type="ORF">PGT21_034192</name>
    <name evidence="3" type="ORF">PGTUg99_013437</name>
</gene>
<dbReference type="Proteomes" id="UP000324748">
    <property type="component" value="Unassembled WGS sequence"/>
</dbReference>
<organism evidence="2 4">
    <name type="scientific">Puccinia graminis f. sp. tritici</name>
    <dbReference type="NCBI Taxonomy" id="56615"/>
    <lineage>
        <taxon>Eukaryota</taxon>
        <taxon>Fungi</taxon>
        <taxon>Dikarya</taxon>
        <taxon>Basidiomycota</taxon>
        <taxon>Pucciniomycotina</taxon>
        <taxon>Pucciniomycetes</taxon>
        <taxon>Pucciniales</taxon>
        <taxon>Pucciniaceae</taxon>
        <taxon>Puccinia</taxon>
    </lineage>
</organism>
<evidence type="ECO:0000313" key="3">
    <source>
        <dbReference type="EMBL" id="KAA1120323.1"/>
    </source>
</evidence>
<dbReference type="EMBL" id="VDEP01000245">
    <property type="protein sequence ID" value="KAA1120323.1"/>
    <property type="molecule type" value="Genomic_DNA"/>
</dbReference>
<sequence>MSDRPWIDDYPLKSWPDPVLSCLSILPPEPIIVDLNLITTSNPPHLYRWLMASNSQTSPTWIIPVQEQREPPWAMDLVNGGPTSLAILLDWVSTGDNYTRWVTTGVRDPKREDVCFDVVARMQRHGIRHRTAMGVNRKIQLLQRSFNTAQDFVDHERGQSDGQDPIIQREHLGT</sequence>
<feature type="region of interest" description="Disordered" evidence="1">
    <location>
        <begin position="155"/>
        <end position="174"/>
    </location>
</feature>